<keyword evidence="2" id="KW-1185">Reference proteome</keyword>
<dbReference type="Proteomes" id="UP000824120">
    <property type="component" value="Chromosome 6"/>
</dbReference>
<evidence type="ECO:0000313" key="2">
    <source>
        <dbReference type="Proteomes" id="UP000824120"/>
    </source>
</evidence>
<evidence type="ECO:0000313" key="1">
    <source>
        <dbReference type="EMBL" id="KAG5601209.1"/>
    </source>
</evidence>
<protein>
    <submittedName>
        <fullName evidence="1">Uncharacterized protein</fullName>
    </submittedName>
</protein>
<comment type="caution">
    <text evidence="1">The sequence shown here is derived from an EMBL/GenBank/DDBJ whole genome shotgun (WGS) entry which is preliminary data.</text>
</comment>
<gene>
    <name evidence="1" type="ORF">H5410_032579</name>
</gene>
<accession>A0A9J5YLF7</accession>
<sequence>MIDTLDVLKRESLKYLDFIIQENEEINEDAIHRIEAGLTILFEIECWSIKNPHFKKMKLVKMRMHTYMMSV</sequence>
<name>A0A9J5YLF7_SOLCO</name>
<dbReference type="AlphaFoldDB" id="A0A9J5YLF7"/>
<organism evidence="1 2">
    <name type="scientific">Solanum commersonii</name>
    <name type="common">Commerson's wild potato</name>
    <name type="synonym">Commerson's nightshade</name>
    <dbReference type="NCBI Taxonomy" id="4109"/>
    <lineage>
        <taxon>Eukaryota</taxon>
        <taxon>Viridiplantae</taxon>
        <taxon>Streptophyta</taxon>
        <taxon>Embryophyta</taxon>
        <taxon>Tracheophyta</taxon>
        <taxon>Spermatophyta</taxon>
        <taxon>Magnoliopsida</taxon>
        <taxon>eudicotyledons</taxon>
        <taxon>Gunneridae</taxon>
        <taxon>Pentapetalae</taxon>
        <taxon>asterids</taxon>
        <taxon>lamiids</taxon>
        <taxon>Solanales</taxon>
        <taxon>Solanaceae</taxon>
        <taxon>Solanoideae</taxon>
        <taxon>Solaneae</taxon>
        <taxon>Solanum</taxon>
    </lineage>
</organism>
<dbReference type="EMBL" id="JACXVP010000006">
    <property type="protein sequence ID" value="KAG5601209.1"/>
    <property type="molecule type" value="Genomic_DNA"/>
</dbReference>
<reference evidence="1 2" key="1">
    <citation type="submission" date="2020-09" db="EMBL/GenBank/DDBJ databases">
        <title>De no assembly of potato wild relative species, Solanum commersonii.</title>
        <authorList>
            <person name="Cho K."/>
        </authorList>
    </citation>
    <scope>NUCLEOTIDE SEQUENCE [LARGE SCALE GENOMIC DNA]</scope>
    <source>
        <strain evidence="1">LZ3.2</strain>
        <tissue evidence="1">Leaf</tissue>
    </source>
</reference>
<proteinExistence type="predicted"/>